<dbReference type="GO" id="GO:0008237">
    <property type="term" value="F:metallopeptidase activity"/>
    <property type="evidence" value="ECO:0007669"/>
    <property type="project" value="InterPro"/>
</dbReference>
<dbReference type="PANTHER" id="PTHR43421">
    <property type="entry name" value="METALLOPROTEASE PMBA"/>
    <property type="match status" value="1"/>
</dbReference>
<dbReference type="SUPFAM" id="SSF111283">
    <property type="entry name" value="Putative modulator of DNA gyrase, PmbA/TldD"/>
    <property type="match status" value="1"/>
</dbReference>
<evidence type="ECO:0000256" key="1">
    <source>
        <dbReference type="ARBA" id="ARBA00005836"/>
    </source>
</evidence>
<dbReference type="RefSeq" id="WP_090477383.1">
    <property type="nucleotide sequence ID" value="NZ_FOWZ01000001.1"/>
</dbReference>
<dbReference type="Pfam" id="PF01523">
    <property type="entry name" value="PmbA_TldD_1st"/>
    <property type="match status" value="1"/>
</dbReference>
<evidence type="ECO:0000259" key="3">
    <source>
        <dbReference type="Pfam" id="PF19289"/>
    </source>
</evidence>
<dbReference type="InterPro" id="IPR047657">
    <property type="entry name" value="PmbA"/>
</dbReference>
<sequence>MIDTETALARCDDLVALARSLGADAADAVARADSSESVTVRLGELEEVERTESEEIGLRVFVGKRSASIHTSDFAPEGLKALAQRAVEMARHAPEDPYAGLADRDDLFSGDLPDLDLFDDTNIEPAALREAARATEEAARAVEGVTNSNGGSASAGQAVVALVTSEGFARGYSGTGFSLSANVIAGEGSDMQTDYASRSARHYADLLTPEEIGTKAGERTVAKVKPGSVPSGKMPVVFDPRIGGGLLGHLIGAMGAPAIARKASFLLGREDDELFDSSIRIVEDPLRVRGMRSRPFDGEGVASTPRALVENGRIFGWLSNVASARQLGLGLTGHAARSGGGSPGVSASNGHLEAGDVTPEALMADIADGLYVTGLFGQGVNMITGDYSRGATGFRIRNGEIAGPVAEITIAGNLLEMFRAMTPANDLEMHKSINVPTIRVDGMTVAGD</sequence>
<dbReference type="Proteomes" id="UP000199331">
    <property type="component" value="Unassembled WGS sequence"/>
</dbReference>
<dbReference type="PANTHER" id="PTHR43421:SF1">
    <property type="entry name" value="METALLOPROTEASE PMBA"/>
    <property type="match status" value="1"/>
</dbReference>
<name>A0A1I5L6B7_9SPHN</name>
<dbReference type="InterPro" id="IPR045569">
    <property type="entry name" value="Metalloprtase-TldD/E_C"/>
</dbReference>
<dbReference type="Pfam" id="PF19290">
    <property type="entry name" value="PmbA_TldD_2nd"/>
    <property type="match status" value="1"/>
</dbReference>
<dbReference type="GO" id="GO:0005829">
    <property type="term" value="C:cytosol"/>
    <property type="evidence" value="ECO:0007669"/>
    <property type="project" value="TreeGrafter"/>
</dbReference>
<comment type="similarity">
    <text evidence="1">Belongs to the peptidase U62 family.</text>
</comment>
<proteinExistence type="inferred from homology"/>
<protein>
    <submittedName>
        <fullName evidence="5">PmbA protein</fullName>
    </submittedName>
</protein>
<dbReference type="AlphaFoldDB" id="A0A1I5L6B7"/>
<keyword evidence="6" id="KW-1185">Reference proteome</keyword>
<reference evidence="6" key="1">
    <citation type="submission" date="2016-10" db="EMBL/GenBank/DDBJ databases">
        <authorList>
            <person name="Varghese N."/>
            <person name="Submissions S."/>
        </authorList>
    </citation>
    <scope>NUCLEOTIDE SEQUENCE [LARGE SCALE GENOMIC DNA]</scope>
    <source>
        <strain evidence="6">CGMCC 1.7715</strain>
    </source>
</reference>
<feature type="domain" description="Metalloprotease TldD/E central" evidence="4">
    <location>
        <begin position="121"/>
        <end position="223"/>
    </location>
</feature>
<dbReference type="STRING" id="604088.SAMN04488060_0746"/>
<dbReference type="EMBL" id="FOWZ01000001">
    <property type="protein sequence ID" value="SFO92416.1"/>
    <property type="molecule type" value="Genomic_DNA"/>
</dbReference>
<evidence type="ECO:0000313" key="6">
    <source>
        <dbReference type="Proteomes" id="UP000199331"/>
    </source>
</evidence>
<dbReference type="InterPro" id="IPR002510">
    <property type="entry name" value="Metalloprtase-TldD/E_N"/>
</dbReference>
<evidence type="ECO:0000259" key="2">
    <source>
        <dbReference type="Pfam" id="PF01523"/>
    </source>
</evidence>
<evidence type="ECO:0000313" key="5">
    <source>
        <dbReference type="EMBL" id="SFO92416.1"/>
    </source>
</evidence>
<evidence type="ECO:0000259" key="4">
    <source>
        <dbReference type="Pfam" id="PF19290"/>
    </source>
</evidence>
<dbReference type="OrthoDB" id="9803618at2"/>
<organism evidence="5 6">
    <name type="scientific">Qipengyuania nanhaisediminis</name>
    <dbReference type="NCBI Taxonomy" id="604088"/>
    <lineage>
        <taxon>Bacteria</taxon>
        <taxon>Pseudomonadati</taxon>
        <taxon>Pseudomonadota</taxon>
        <taxon>Alphaproteobacteria</taxon>
        <taxon>Sphingomonadales</taxon>
        <taxon>Erythrobacteraceae</taxon>
        <taxon>Qipengyuania</taxon>
    </lineage>
</organism>
<dbReference type="Gene3D" id="3.30.2290.10">
    <property type="entry name" value="PmbA/TldD superfamily"/>
    <property type="match status" value="1"/>
</dbReference>
<dbReference type="GO" id="GO:0006508">
    <property type="term" value="P:proteolysis"/>
    <property type="evidence" value="ECO:0007669"/>
    <property type="project" value="InterPro"/>
</dbReference>
<dbReference type="Pfam" id="PF19289">
    <property type="entry name" value="PmbA_TldD_3rd"/>
    <property type="match status" value="1"/>
</dbReference>
<dbReference type="InterPro" id="IPR036059">
    <property type="entry name" value="TldD/PmbA_sf"/>
</dbReference>
<accession>A0A1I5L6B7</accession>
<feature type="domain" description="Metalloprotease TldD/E C-terminal" evidence="3">
    <location>
        <begin position="231"/>
        <end position="447"/>
    </location>
</feature>
<gene>
    <name evidence="5" type="ORF">SAMN04488060_0746</name>
</gene>
<dbReference type="InterPro" id="IPR045570">
    <property type="entry name" value="Metalloprtase-TldD/E_cen_dom"/>
</dbReference>
<feature type="domain" description="Metalloprotease TldD/E N-terminal" evidence="2">
    <location>
        <begin position="26"/>
        <end position="90"/>
    </location>
</feature>
<dbReference type="InterPro" id="IPR035068">
    <property type="entry name" value="TldD/PmbA_N"/>
</dbReference>